<dbReference type="InterPro" id="IPR036640">
    <property type="entry name" value="ABC1_TM_sf"/>
</dbReference>
<evidence type="ECO:0000256" key="2">
    <source>
        <dbReference type="ARBA" id="ARBA00022448"/>
    </source>
</evidence>
<evidence type="ECO:0000259" key="12">
    <source>
        <dbReference type="PROSITE" id="PS50929"/>
    </source>
</evidence>
<dbReference type="PROSITE" id="PS50929">
    <property type="entry name" value="ABC_TM1F"/>
    <property type="match status" value="1"/>
</dbReference>
<feature type="domain" description="ABC transmembrane type-1" evidence="12">
    <location>
        <begin position="39"/>
        <end position="323"/>
    </location>
</feature>
<dbReference type="Gene3D" id="1.20.1560.10">
    <property type="entry name" value="ABC transporter type 1, transmembrane domain"/>
    <property type="match status" value="1"/>
</dbReference>
<keyword evidence="4" id="KW-0997">Cell inner membrane</keyword>
<dbReference type="GO" id="GO:0016887">
    <property type="term" value="F:ATP hydrolysis activity"/>
    <property type="evidence" value="ECO:0007669"/>
    <property type="project" value="InterPro"/>
</dbReference>
<keyword evidence="7 13" id="KW-0067">ATP-binding</keyword>
<feature type="transmembrane region" description="Helical" evidence="10">
    <location>
        <begin position="262"/>
        <end position="288"/>
    </location>
</feature>
<dbReference type="InterPro" id="IPR039421">
    <property type="entry name" value="Type_1_exporter"/>
</dbReference>
<evidence type="ECO:0000256" key="1">
    <source>
        <dbReference type="ARBA" id="ARBA00004651"/>
    </source>
</evidence>
<evidence type="ECO:0000256" key="6">
    <source>
        <dbReference type="ARBA" id="ARBA00022741"/>
    </source>
</evidence>
<dbReference type="OrthoDB" id="9806127at2"/>
<keyword evidence="6" id="KW-0547">Nucleotide-binding</keyword>
<comment type="caution">
    <text evidence="13">The sequence shown here is derived from an EMBL/GenBank/DDBJ whole genome shotgun (WGS) entry which is preliminary data.</text>
</comment>
<evidence type="ECO:0000256" key="8">
    <source>
        <dbReference type="ARBA" id="ARBA00022989"/>
    </source>
</evidence>
<dbReference type="PROSITE" id="PS50893">
    <property type="entry name" value="ABC_TRANSPORTER_2"/>
    <property type="match status" value="1"/>
</dbReference>
<keyword evidence="2" id="KW-0813">Transport</keyword>
<name>A0A543KPI9_9MICO</name>
<dbReference type="PROSITE" id="PS00211">
    <property type="entry name" value="ABC_TRANSPORTER_1"/>
    <property type="match status" value="1"/>
</dbReference>
<evidence type="ECO:0000256" key="5">
    <source>
        <dbReference type="ARBA" id="ARBA00022692"/>
    </source>
</evidence>
<dbReference type="InterPro" id="IPR003593">
    <property type="entry name" value="AAA+_ATPase"/>
</dbReference>
<dbReference type="AlphaFoldDB" id="A0A543KPI9"/>
<feature type="domain" description="ABC transporter" evidence="11">
    <location>
        <begin position="358"/>
        <end position="592"/>
    </location>
</feature>
<dbReference type="RefSeq" id="WP_141818541.1">
    <property type="nucleotide sequence ID" value="NZ_BAAAIL010000004.1"/>
</dbReference>
<accession>A0A543KPI9</accession>
<keyword evidence="5 10" id="KW-0812">Transmembrane</keyword>
<evidence type="ECO:0000256" key="9">
    <source>
        <dbReference type="ARBA" id="ARBA00023136"/>
    </source>
</evidence>
<keyword evidence="8 10" id="KW-1133">Transmembrane helix</keyword>
<keyword evidence="9 10" id="KW-0472">Membrane</keyword>
<evidence type="ECO:0000256" key="7">
    <source>
        <dbReference type="ARBA" id="ARBA00022840"/>
    </source>
</evidence>
<dbReference type="GO" id="GO:0005524">
    <property type="term" value="F:ATP binding"/>
    <property type="evidence" value="ECO:0007669"/>
    <property type="project" value="UniProtKB-KW"/>
</dbReference>
<dbReference type="GO" id="GO:0005886">
    <property type="term" value="C:plasma membrane"/>
    <property type="evidence" value="ECO:0007669"/>
    <property type="project" value="UniProtKB-SubCell"/>
</dbReference>
<dbReference type="Proteomes" id="UP000315133">
    <property type="component" value="Unassembled WGS sequence"/>
</dbReference>
<evidence type="ECO:0000256" key="4">
    <source>
        <dbReference type="ARBA" id="ARBA00022519"/>
    </source>
</evidence>
<feature type="transmembrane region" description="Helical" evidence="10">
    <location>
        <begin position="148"/>
        <end position="168"/>
    </location>
</feature>
<dbReference type="EMBL" id="VFPU01000001">
    <property type="protein sequence ID" value="TQM97003.1"/>
    <property type="molecule type" value="Genomic_DNA"/>
</dbReference>
<keyword evidence="3" id="KW-1003">Cell membrane</keyword>
<dbReference type="PANTHER" id="PTHR43394">
    <property type="entry name" value="ATP-DEPENDENT PERMEASE MDL1, MITOCHONDRIAL"/>
    <property type="match status" value="1"/>
</dbReference>
<dbReference type="InterPro" id="IPR027417">
    <property type="entry name" value="P-loop_NTPase"/>
</dbReference>
<dbReference type="Pfam" id="PF00664">
    <property type="entry name" value="ABC_membrane"/>
    <property type="match status" value="1"/>
</dbReference>
<gene>
    <name evidence="13" type="ORF">FB476_1898</name>
</gene>
<dbReference type="Gene3D" id="3.40.50.300">
    <property type="entry name" value="P-loop containing nucleotide triphosphate hydrolases"/>
    <property type="match status" value="1"/>
</dbReference>
<dbReference type="PANTHER" id="PTHR43394:SF1">
    <property type="entry name" value="ATP-BINDING CASSETTE SUB-FAMILY B MEMBER 10, MITOCHONDRIAL"/>
    <property type="match status" value="1"/>
</dbReference>
<dbReference type="SMART" id="SM00382">
    <property type="entry name" value="AAA"/>
    <property type="match status" value="1"/>
</dbReference>
<feature type="transmembrane region" description="Helical" evidence="10">
    <location>
        <begin position="37"/>
        <end position="56"/>
    </location>
</feature>
<dbReference type="InterPro" id="IPR011527">
    <property type="entry name" value="ABC1_TM_dom"/>
</dbReference>
<reference evidence="13 14" key="1">
    <citation type="submission" date="2019-06" db="EMBL/GenBank/DDBJ databases">
        <title>Sequencing the genomes of 1000 actinobacteria strains.</title>
        <authorList>
            <person name="Klenk H.-P."/>
        </authorList>
    </citation>
    <scope>NUCLEOTIDE SEQUENCE [LARGE SCALE GENOMIC DNA]</scope>
    <source>
        <strain evidence="13 14">DSM 12362</strain>
    </source>
</reference>
<dbReference type="InterPro" id="IPR017871">
    <property type="entry name" value="ABC_transporter-like_CS"/>
</dbReference>
<keyword evidence="14" id="KW-1185">Reference proteome</keyword>
<dbReference type="SUPFAM" id="SSF90123">
    <property type="entry name" value="ABC transporter transmembrane region"/>
    <property type="match status" value="1"/>
</dbReference>
<evidence type="ECO:0000313" key="14">
    <source>
        <dbReference type="Proteomes" id="UP000315133"/>
    </source>
</evidence>
<feature type="transmembrane region" description="Helical" evidence="10">
    <location>
        <begin position="174"/>
        <end position="195"/>
    </location>
</feature>
<evidence type="ECO:0000256" key="3">
    <source>
        <dbReference type="ARBA" id="ARBA00022475"/>
    </source>
</evidence>
<dbReference type="FunFam" id="3.40.50.300:FF:001001">
    <property type="entry name" value="Multidrug ABC transporter ATP-binding protein"/>
    <property type="match status" value="1"/>
</dbReference>
<dbReference type="InterPro" id="IPR003439">
    <property type="entry name" value="ABC_transporter-like_ATP-bd"/>
</dbReference>
<dbReference type="GO" id="GO:0015421">
    <property type="term" value="F:ABC-type oligopeptide transporter activity"/>
    <property type="evidence" value="ECO:0007669"/>
    <property type="project" value="TreeGrafter"/>
</dbReference>
<feature type="transmembrane region" description="Helical" evidence="10">
    <location>
        <begin position="76"/>
        <end position="98"/>
    </location>
</feature>
<evidence type="ECO:0000259" key="11">
    <source>
        <dbReference type="PROSITE" id="PS50893"/>
    </source>
</evidence>
<protein>
    <submittedName>
        <fullName evidence="13">Putative ABC transport system ATP-binding protein</fullName>
    </submittedName>
</protein>
<organism evidence="13 14">
    <name type="scientific">Ornithinimicrobium humiphilum</name>
    <dbReference type="NCBI Taxonomy" id="125288"/>
    <lineage>
        <taxon>Bacteria</taxon>
        <taxon>Bacillati</taxon>
        <taxon>Actinomycetota</taxon>
        <taxon>Actinomycetes</taxon>
        <taxon>Micrococcales</taxon>
        <taxon>Ornithinimicrobiaceae</taxon>
        <taxon>Ornithinimicrobium</taxon>
    </lineage>
</organism>
<evidence type="ECO:0000256" key="10">
    <source>
        <dbReference type="SAM" id="Phobius"/>
    </source>
</evidence>
<dbReference type="SUPFAM" id="SSF52540">
    <property type="entry name" value="P-loop containing nucleoside triphosphate hydrolases"/>
    <property type="match status" value="1"/>
</dbReference>
<sequence length="601" mass="64586">MSDDSFTSSRIEGQSSLGTLATLRRGLELSPELKRGIGLTVVLAVVATLGRVLIPFVVQQTTDNGILADGGPDTGFVLRAILVAAAAVVVTSVAQYLVNVRLFTAAESGLATLRMRAFRHIHDLSVLTQSTERRGSLVSRVTNDVDTISMFVQFGGLMLLISTAQIMLATLLMLFYSPVLALVVYLCFIPLVFLVRRFQPMLGEAYGAVRTRVGDMLGAISEAIVGAVTIRAYGVEDRTAERIDRAIEEHRRSAIRAQVRSVMAFVSGQGFAGLTTAIVLAVGTVLAVRGDVTLGQLLAFLFLVNLFTQPVLMATEILNELQNAVAGWRRVIGVVDTPADVADPGEQGVHQERGPITVVFEDVSYAYPGGEPVLRDVNLRIEPHTRVAIVGETGSGKTTMARLLTRLMDPTEGRVLLDGVDLRRLAFASLRRRVVLVPQEGFLFDADVAANIRFGRPEATDEDIALAITELGLDPWVEGLQHGLATHVGQRGESLSAGERQLVAIARAYLADPDLLVLDEATSAVDPSTEVRVQRALEGLTRGRTSVAIAHRLSTAEAADVVVVVDKGRVVEVGPHRELVGHGGVYSRMHASWAAQQRSGG</sequence>
<comment type="subcellular location">
    <subcellularLocation>
        <location evidence="1">Cell membrane</location>
        <topology evidence="1">Multi-pass membrane protein</topology>
    </subcellularLocation>
</comment>
<evidence type="ECO:0000313" key="13">
    <source>
        <dbReference type="EMBL" id="TQM97003.1"/>
    </source>
</evidence>
<dbReference type="Pfam" id="PF00005">
    <property type="entry name" value="ABC_tran"/>
    <property type="match status" value="1"/>
</dbReference>
<proteinExistence type="predicted"/>